<dbReference type="AlphaFoldDB" id="A0A1R3L2E4"/>
<keyword evidence="3" id="KW-1185">Reference proteome</keyword>
<dbReference type="EMBL" id="AWUE01004261">
    <property type="protein sequence ID" value="OMP13450.1"/>
    <property type="molecule type" value="Genomic_DNA"/>
</dbReference>
<feature type="region of interest" description="Disordered" evidence="1">
    <location>
        <begin position="32"/>
        <end position="52"/>
    </location>
</feature>
<comment type="caution">
    <text evidence="2">The sequence shown here is derived from an EMBL/GenBank/DDBJ whole genome shotgun (WGS) entry which is preliminary data.</text>
</comment>
<feature type="non-terminal residue" evidence="2">
    <location>
        <position position="1"/>
    </location>
</feature>
<organism evidence="2 3">
    <name type="scientific">Corchorus olitorius</name>
    <dbReference type="NCBI Taxonomy" id="93759"/>
    <lineage>
        <taxon>Eukaryota</taxon>
        <taxon>Viridiplantae</taxon>
        <taxon>Streptophyta</taxon>
        <taxon>Embryophyta</taxon>
        <taxon>Tracheophyta</taxon>
        <taxon>Spermatophyta</taxon>
        <taxon>Magnoliopsida</taxon>
        <taxon>eudicotyledons</taxon>
        <taxon>Gunneridae</taxon>
        <taxon>Pentapetalae</taxon>
        <taxon>rosids</taxon>
        <taxon>malvids</taxon>
        <taxon>Malvales</taxon>
        <taxon>Malvaceae</taxon>
        <taxon>Grewioideae</taxon>
        <taxon>Apeibeae</taxon>
        <taxon>Corchorus</taxon>
    </lineage>
</organism>
<evidence type="ECO:0000256" key="1">
    <source>
        <dbReference type="SAM" id="MobiDB-lite"/>
    </source>
</evidence>
<gene>
    <name evidence="2" type="ORF">COLO4_01664</name>
</gene>
<evidence type="ECO:0000313" key="3">
    <source>
        <dbReference type="Proteomes" id="UP000187203"/>
    </source>
</evidence>
<evidence type="ECO:0000313" key="2">
    <source>
        <dbReference type="EMBL" id="OMP13450.1"/>
    </source>
</evidence>
<dbReference type="Proteomes" id="UP000187203">
    <property type="component" value="Unassembled WGS sequence"/>
</dbReference>
<sequence>LRFTPLRMFGRNDRIAFFQGIDLGKLCPEKDQHAGIIDPHHNQDDRTGGTKC</sequence>
<proteinExistence type="predicted"/>
<name>A0A1R3L2E4_9ROSI</name>
<protein>
    <submittedName>
        <fullName evidence="2">Uncharacterized protein</fullName>
    </submittedName>
</protein>
<accession>A0A1R3L2E4</accession>
<reference evidence="3" key="1">
    <citation type="submission" date="2013-09" db="EMBL/GenBank/DDBJ databases">
        <title>Corchorus olitorius genome sequencing.</title>
        <authorList>
            <person name="Alam M."/>
            <person name="Haque M.S."/>
            <person name="Islam M.S."/>
            <person name="Emdad E.M."/>
            <person name="Islam M.M."/>
            <person name="Ahmed B."/>
            <person name="Halim A."/>
            <person name="Hossen Q.M.M."/>
            <person name="Hossain M.Z."/>
            <person name="Ahmed R."/>
            <person name="Khan M.M."/>
            <person name="Islam R."/>
            <person name="Rashid M.M."/>
            <person name="Khan S.A."/>
            <person name="Rahman M.S."/>
            <person name="Alam M."/>
            <person name="Yahiya A.S."/>
            <person name="Khan M.S."/>
            <person name="Azam M.S."/>
            <person name="Haque T."/>
            <person name="Lashkar M.Z.H."/>
            <person name="Akhand A.I."/>
            <person name="Morshed G."/>
            <person name="Roy S."/>
            <person name="Uddin K.S."/>
            <person name="Rabeya T."/>
            <person name="Hossain A.S."/>
            <person name="Chowdhury A."/>
            <person name="Snigdha A.R."/>
            <person name="Mortoza M.S."/>
            <person name="Matin S.A."/>
            <person name="Hoque S.M.E."/>
            <person name="Islam M.K."/>
            <person name="Roy D.K."/>
            <person name="Haider R."/>
            <person name="Moosa M.M."/>
            <person name="Elias S.M."/>
            <person name="Hasan A.M."/>
            <person name="Jahan S."/>
            <person name="Shafiuddin M."/>
            <person name="Mahmood N."/>
            <person name="Shommy N.S."/>
        </authorList>
    </citation>
    <scope>NUCLEOTIDE SEQUENCE [LARGE SCALE GENOMIC DNA]</scope>
    <source>
        <strain evidence="3">cv. O-4</strain>
    </source>
</reference>